<reference evidence="2" key="1">
    <citation type="submission" date="2015-12" db="EMBL/GenBank/DDBJ databases">
        <title>Update maize B73 reference genome by single molecule sequencing technologies.</title>
        <authorList>
            <consortium name="Maize Genome Sequencing Project"/>
            <person name="Ware D."/>
        </authorList>
    </citation>
    <scope>NUCLEOTIDE SEQUENCE [LARGE SCALE GENOMIC DNA]</scope>
    <source>
        <tissue evidence="2">Seedling</tissue>
    </source>
</reference>
<gene>
    <name evidence="2" type="ORF">ZEAMMB73_Zm00001d031250</name>
</gene>
<evidence type="ECO:0000313" key="2">
    <source>
        <dbReference type="EMBL" id="ONM02504.1"/>
    </source>
</evidence>
<dbReference type="AlphaFoldDB" id="A0A1D6KHL2"/>
<dbReference type="PaxDb" id="4577-AC196957.3_FGP005"/>
<accession>A0A1D6KHL2</accession>
<feature type="region of interest" description="Disordered" evidence="1">
    <location>
        <begin position="1"/>
        <end position="37"/>
    </location>
</feature>
<dbReference type="STRING" id="4577.A0A1D6KHL2"/>
<feature type="non-terminal residue" evidence="2">
    <location>
        <position position="275"/>
    </location>
</feature>
<protein>
    <submittedName>
        <fullName evidence="2">Uncharacterized protein</fullName>
    </submittedName>
</protein>
<evidence type="ECO:0000256" key="1">
    <source>
        <dbReference type="SAM" id="MobiDB-lite"/>
    </source>
</evidence>
<dbReference type="EMBL" id="CM007647">
    <property type="protein sequence ID" value="ONM02504.1"/>
    <property type="molecule type" value="Genomic_DNA"/>
</dbReference>
<sequence>MTAPPTSSSTAPPTAGTSRSRPPGAVGAQRPPRRPGGYGEWGLDPILWKPIGPGHAGYVFLRHVSNRLLRANRSRYTSYGAINRGGLRGLLLLHQEPMVLQRTIWYVQADNLGNFNLNPNGWPSFEFHAQVKVRLLEEDNNAGKFGFYSYCLKCHKVAKEEHLRHQDVIIPFAWHKGKLVAWVIGKETWSSSFHDIQGLMSFRSSIDRSFLLHQPKDCRCTSCKDLMSTKQLYGCLISYYSINCWLHLHLSYAAGTKFSDTYFLASHVTKYVSNQ</sequence>
<organism evidence="2">
    <name type="scientific">Zea mays</name>
    <name type="common">Maize</name>
    <dbReference type="NCBI Taxonomy" id="4577"/>
    <lineage>
        <taxon>Eukaryota</taxon>
        <taxon>Viridiplantae</taxon>
        <taxon>Streptophyta</taxon>
        <taxon>Embryophyta</taxon>
        <taxon>Tracheophyta</taxon>
        <taxon>Spermatophyta</taxon>
        <taxon>Magnoliopsida</taxon>
        <taxon>Liliopsida</taxon>
        <taxon>Poales</taxon>
        <taxon>Poaceae</taxon>
        <taxon>PACMAD clade</taxon>
        <taxon>Panicoideae</taxon>
        <taxon>Andropogonodae</taxon>
        <taxon>Andropogoneae</taxon>
        <taxon>Tripsacinae</taxon>
        <taxon>Zea</taxon>
    </lineage>
</organism>
<proteinExistence type="predicted"/>
<name>A0A1D6KHL2_MAIZE</name>
<feature type="compositionally biased region" description="Low complexity" evidence="1">
    <location>
        <begin position="1"/>
        <end position="18"/>
    </location>
</feature>
<dbReference type="InParanoid" id="A0A1D6KHL2"/>